<evidence type="ECO:0000256" key="5">
    <source>
        <dbReference type="ARBA" id="ARBA00022679"/>
    </source>
</evidence>
<comment type="catalytic activity">
    <reaction evidence="1">
        <text>ATP + protein L-histidine = ADP + protein N-phospho-L-histidine.</text>
        <dbReference type="EC" id="2.7.13.3"/>
    </reaction>
</comment>
<evidence type="ECO:0000256" key="1">
    <source>
        <dbReference type="ARBA" id="ARBA00000085"/>
    </source>
</evidence>
<dbReference type="EC" id="2.7.13.3" evidence="3"/>
<evidence type="ECO:0000259" key="12">
    <source>
        <dbReference type="PROSITE" id="PS50109"/>
    </source>
</evidence>
<dbReference type="PROSITE" id="PS50109">
    <property type="entry name" value="HIS_KIN"/>
    <property type="match status" value="1"/>
</dbReference>
<sequence>MSDLAVPGGSTRALAPMDLNPMGKGTLSRKLVLRVAGLVMLLALLLGTASTIAVRHQLINTVDGKLQSALVRSDRFMDDDHEGFGDRPPPGTEIGQITMVTSESSQPAVIWIENGKEDLAPAVAQQLTSEASTEPTTIHLDGLDKQYRVQSRTTSSGSQIVALPLDLVNHSLKQLILTELALTTAALLGAIAAARALVSSALKPLNRLAATATEVSNLSLGRGEVALPQRVADEDANPANEVGRVGYAFNHMLENVEGALATRQDSETKVRQFVADASHELRNPLAAIRGYSELTRRSRDEMPQDTAFAMGRIEAESTRMSRLVEDMLLLARLDNDPTLDLAETDVVEVVLNAVSDAQVAGPTHEWSVDLPEGPVLARADALKLHQVVANLLANARKHTPEGTHVETSVGRDSGFAVVTVVDDGPGVDESIKHHAFERFARADTARAHNTEGSTGLGLAIVAAVMEAHGGSAELDSHPGHTCFTLKIPLA</sequence>
<keyword evidence="14" id="KW-0407">Ion channel</keyword>
<dbReference type="SUPFAM" id="SSF55874">
    <property type="entry name" value="ATPase domain of HSP90 chaperone/DNA topoisomerase II/histidine kinase"/>
    <property type="match status" value="1"/>
</dbReference>
<dbReference type="GO" id="GO:0000155">
    <property type="term" value="F:phosphorelay sensor kinase activity"/>
    <property type="evidence" value="ECO:0007669"/>
    <property type="project" value="InterPro"/>
</dbReference>
<organism evidence="14 15">
    <name type="scientific">Luteococcus japonicus LSP_Lj1</name>
    <dbReference type="NCBI Taxonomy" id="1255658"/>
    <lineage>
        <taxon>Bacteria</taxon>
        <taxon>Bacillati</taxon>
        <taxon>Actinomycetota</taxon>
        <taxon>Actinomycetes</taxon>
        <taxon>Propionibacteriales</taxon>
        <taxon>Propionibacteriaceae</taxon>
        <taxon>Luteococcus</taxon>
    </lineage>
</organism>
<dbReference type="CDD" id="cd00075">
    <property type="entry name" value="HATPase"/>
    <property type="match status" value="1"/>
</dbReference>
<proteinExistence type="predicted"/>
<evidence type="ECO:0000256" key="8">
    <source>
        <dbReference type="ARBA" id="ARBA00022989"/>
    </source>
</evidence>
<protein>
    <recommendedName>
        <fullName evidence="3">histidine kinase</fullName>
        <ecNumber evidence="3">2.7.13.3</ecNumber>
    </recommendedName>
</protein>
<keyword evidence="14" id="KW-0406">Ion transport</keyword>
<dbReference type="SMART" id="SM00304">
    <property type="entry name" value="HAMP"/>
    <property type="match status" value="1"/>
</dbReference>
<evidence type="ECO:0000256" key="2">
    <source>
        <dbReference type="ARBA" id="ARBA00004236"/>
    </source>
</evidence>
<dbReference type="EMBL" id="FUKQ01000001">
    <property type="protein sequence ID" value="SJN16419.1"/>
    <property type="molecule type" value="Genomic_DNA"/>
</dbReference>
<evidence type="ECO:0000256" key="6">
    <source>
        <dbReference type="ARBA" id="ARBA00022692"/>
    </source>
</evidence>
<dbReference type="SMART" id="SM00387">
    <property type="entry name" value="HATPase_c"/>
    <property type="match status" value="1"/>
</dbReference>
<dbReference type="AlphaFoldDB" id="A0A1R4I9L0"/>
<evidence type="ECO:0000256" key="11">
    <source>
        <dbReference type="SAM" id="Phobius"/>
    </source>
</evidence>
<dbReference type="InterPro" id="IPR050428">
    <property type="entry name" value="TCS_sensor_his_kinase"/>
</dbReference>
<keyword evidence="10 11" id="KW-0472">Membrane</keyword>
<dbReference type="RefSeq" id="WP_256762082.1">
    <property type="nucleotide sequence ID" value="NZ_FUKQ01000001.1"/>
</dbReference>
<dbReference type="InterPro" id="IPR036097">
    <property type="entry name" value="HisK_dim/P_sf"/>
</dbReference>
<keyword evidence="9" id="KW-0902">Two-component regulatory system</keyword>
<dbReference type="Gene3D" id="3.30.565.10">
    <property type="entry name" value="Histidine kinase-like ATPase, C-terminal domain"/>
    <property type="match status" value="1"/>
</dbReference>
<name>A0A1R4I9L0_9ACTN</name>
<dbReference type="CDD" id="cd06225">
    <property type="entry name" value="HAMP"/>
    <property type="match status" value="1"/>
</dbReference>
<evidence type="ECO:0000313" key="15">
    <source>
        <dbReference type="Proteomes" id="UP000188342"/>
    </source>
</evidence>
<dbReference type="Gene3D" id="1.10.287.130">
    <property type="match status" value="1"/>
</dbReference>
<dbReference type="InterPro" id="IPR005467">
    <property type="entry name" value="His_kinase_dom"/>
</dbReference>
<dbReference type="InterPro" id="IPR003660">
    <property type="entry name" value="HAMP_dom"/>
</dbReference>
<dbReference type="CDD" id="cd00082">
    <property type="entry name" value="HisKA"/>
    <property type="match status" value="1"/>
</dbReference>
<dbReference type="PROSITE" id="PS50885">
    <property type="entry name" value="HAMP"/>
    <property type="match status" value="1"/>
</dbReference>
<keyword evidence="14" id="KW-0813">Transport</keyword>
<keyword evidence="4" id="KW-0597">Phosphoprotein</keyword>
<dbReference type="GO" id="GO:0034220">
    <property type="term" value="P:monoatomic ion transmembrane transport"/>
    <property type="evidence" value="ECO:0007669"/>
    <property type="project" value="UniProtKB-KW"/>
</dbReference>
<evidence type="ECO:0000256" key="9">
    <source>
        <dbReference type="ARBA" id="ARBA00023012"/>
    </source>
</evidence>
<dbReference type="Pfam" id="PF02518">
    <property type="entry name" value="HATPase_c"/>
    <property type="match status" value="1"/>
</dbReference>
<feature type="domain" description="HAMP" evidence="13">
    <location>
        <begin position="199"/>
        <end position="261"/>
    </location>
</feature>
<keyword evidence="6 11" id="KW-0812">Transmembrane</keyword>
<dbReference type="FunFam" id="1.10.287.130:FF:000001">
    <property type="entry name" value="Two-component sensor histidine kinase"/>
    <property type="match status" value="1"/>
</dbReference>
<gene>
    <name evidence="14" type="ORF">FM114_00640</name>
</gene>
<keyword evidence="15" id="KW-1185">Reference proteome</keyword>
<dbReference type="PANTHER" id="PTHR45436:SF5">
    <property type="entry name" value="SENSOR HISTIDINE KINASE TRCS"/>
    <property type="match status" value="1"/>
</dbReference>
<feature type="transmembrane region" description="Helical" evidence="11">
    <location>
        <begin position="31"/>
        <end position="54"/>
    </location>
</feature>
<dbReference type="InterPro" id="IPR003661">
    <property type="entry name" value="HisK_dim/P_dom"/>
</dbReference>
<comment type="subcellular location">
    <subcellularLocation>
        <location evidence="2">Cell membrane</location>
    </subcellularLocation>
</comment>
<evidence type="ECO:0000313" key="14">
    <source>
        <dbReference type="EMBL" id="SJN16419.1"/>
    </source>
</evidence>
<evidence type="ECO:0000256" key="10">
    <source>
        <dbReference type="ARBA" id="ARBA00023136"/>
    </source>
</evidence>
<dbReference type="Gene3D" id="6.10.340.10">
    <property type="match status" value="1"/>
</dbReference>
<evidence type="ECO:0000259" key="13">
    <source>
        <dbReference type="PROSITE" id="PS50885"/>
    </source>
</evidence>
<dbReference type="STRING" id="1255658.FM114_00640"/>
<dbReference type="Proteomes" id="UP000188342">
    <property type="component" value="Unassembled WGS sequence"/>
</dbReference>
<dbReference type="PRINTS" id="PR00344">
    <property type="entry name" value="BCTRLSENSOR"/>
</dbReference>
<reference evidence="14 15" key="1">
    <citation type="submission" date="2017-02" db="EMBL/GenBank/DDBJ databases">
        <authorList>
            <person name="Peterson S.W."/>
        </authorList>
    </citation>
    <scope>NUCLEOTIDE SEQUENCE [LARGE SCALE GENOMIC DNA]</scope>
    <source>
        <strain evidence="14 15">LSP_Lj1</strain>
    </source>
</reference>
<keyword evidence="7 14" id="KW-0418">Kinase</keyword>
<dbReference type="InterPro" id="IPR004358">
    <property type="entry name" value="Sig_transdc_His_kin-like_C"/>
</dbReference>
<dbReference type="InterPro" id="IPR036890">
    <property type="entry name" value="HATPase_C_sf"/>
</dbReference>
<keyword evidence="5 14" id="KW-0808">Transferase</keyword>
<dbReference type="InterPro" id="IPR003594">
    <property type="entry name" value="HATPase_dom"/>
</dbReference>
<dbReference type="SUPFAM" id="SSF47384">
    <property type="entry name" value="Homodimeric domain of signal transducing histidine kinase"/>
    <property type="match status" value="1"/>
</dbReference>
<dbReference type="PANTHER" id="PTHR45436">
    <property type="entry name" value="SENSOR HISTIDINE KINASE YKOH"/>
    <property type="match status" value="1"/>
</dbReference>
<evidence type="ECO:0000256" key="4">
    <source>
        <dbReference type="ARBA" id="ARBA00022553"/>
    </source>
</evidence>
<keyword evidence="8 11" id="KW-1133">Transmembrane helix</keyword>
<dbReference type="SMART" id="SM00388">
    <property type="entry name" value="HisKA"/>
    <property type="match status" value="1"/>
</dbReference>
<evidence type="ECO:0000256" key="7">
    <source>
        <dbReference type="ARBA" id="ARBA00022777"/>
    </source>
</evidence>
<accession>A0A1R4I9L0</accession>
<evidence type="ECO:0000256" key="3">
    <source>
        <dbReference type="ARBA" id="ARBA00012438"/>
    </source>
</evidence>
<feature type="domain" description="Histidine kinase" evidence="12">
    <location>
        <begin position="276"/>
        <end position="490"/>
    </location>
</feature>
<dbReference type="GO" id="GO:0005886">
    <property type="term" value="C:plasma membrane"/>
    <property type="evidence" value="ECO:0007669"/>
    <property type="project" value="UniProtKB-SubCell"/>
</dbReference>
<dbReference type="Pfam" id="PF00512">
    <property type="entry name" value="HisKA"/>
    <property type="match status" value="1"/>
</dbReference>